<dbReference type="InterPro" id="IPR019871">
    <property type="entry name" value="DiNH2propionate_NH3-lyase_sub"/>
</dbReference>
<keyword evidence="4" id="KW-0456">Lyase</keyword>
<sequence>MQSQVVGEVKWAKNKFHSIGYNEEELSIFAKSEIQGVHAFQQSHSAYTKTPLHQLKHLAEHLQVADIRVKDESYRFGLNAFKVMGGIYAIGKYVAQQLGERVEDLSFEALQSPRVKDRLGEITFISATDGNHGRGIAWAARELGQRSVIYMPKGSSRQRLMAIQKEGADADITEFNYDETVRMCADLAEKNGWVMVQDTAWEGYDEIPLWIMQGYASMAKEIEEQLLVSGGNPPTHAFLQAGVGSFAAAIAGYLVYAYRDNPPVILIAEPDQADCYYRSFATEDGGREVVSGEMNTIMAGLACGEPNTRAFRLLSGCATGAFSCPDSISALGMRVYGNPLGSDPRVISGESGAVTLGLLYYLRKRSADPMLCCELSLDTSSRILLISTEGDTDPQQYQKIVWEGHYPAYT</sequence>
<dbReference type="NCBIfam" id="NF006058">
    <property type="entry name" value="PRK08206.1"/>
    <property type="match status" value="1"/>
</dbReference>
<keyword evidence="2" id="KW-0663">Pyridoxal phosphate</keyword>
<dbReference type="Proteomes" id="UP000319578">
    <property type="component" value="Unassembled WGS sequence"/>
</dbReference>
<dbReference type="NCBIfam" id="TIGR01747">
    <property type="entry name" value="diampropi_NH3ly"/>
    <property type="match status" value="1"/>
</dbReference>
<dbReference type="InterPro" id="IPR010081">
    <property type="entry name" value="DiNH2opropionate_NH3_lyase"/>
</dbReference>
<accession>A0ABQ0TK40</accession>
<dbReference type="EMBL" id="BJON01000008">
    <property type="protein sequence ID" value="GED68280.1"/>
    <property type="molecule type" value="Genomic_DNA"/>
</dbReference>
<proteinExistence type="predicted"/>
<dbReference type="SUPFAM" id="SSF53686">
    <property type="entry name" value="Tryptophan synthase beta subunit-like PLP-dependent enzymes"/>
    <property type="match status" value="1"/>
</dbReference>
<evidence type="ECO:0000259" key="3">
    <source>
        <dbReference type="Pfam" id="PF00291"/>
    </source>
</evidence>
<comment type="cofactor">
    <cofactor evidence="1">
        <name>pyridoxal 5'-phosphate</name>
        <dbReference type="ChEBI" id="CHEBI:597326"/>
    </cofactor>
</comment>
<dbReference type="CDD" id="cd00640">
    <property type="entry name" value="Trp-synth-beta_II"/>
    <property type="match status" value="1"/>
</dbReference>
<evidence type="ECO:0000313" key="5">
    <source>
        <dbReference type="Proteomes" id="UP000319578"/>
    </source>
</evidence>
<dbReference type="Pfam" id="PF00291">
    <property type="entry name" value="PALP"/>
    <property type="match status" value="1"/>
</dbReference>
<dbReference type="NCBIfam" id="TIGR03528">
    <property type="entry name" value="2_3_DAP_am_ly"/>
    <property type="match status" value="1"/>
</dbReference>
<reference evidence="4 5" key="1">
    <citation type="submission" date="2019-06" db="EMBL/GenBank/DDBJ databases">
        <title>Whole genome shotgun sequence of Brevibacillus reuszeri NBRC 15719.</title>
        <authorList>
            <person name="Hosoyama A."/>
            <person name="Uohara A."/>
            <person name="Ohji S."/>
            <person name="Ichikawa N."/>
        </authorList>
    </citation>
    <scope>NUCLEOTIDE SEQUENCE [LARGE SCALE GENOMIC DNA]</scope>
    <source>
        <strain evidence="4 5">NBRC 15719</strain>
    </source>
</reference>
<dbReference type="InterPro" id="IPR001926">
    <property type="entry name" value="TrpB-like_PALP"/>
</dbReference>
<gene>
    <name evidence="4" type="primary">dpaL</name>
    <name evidence="4" type="ORF">BRE01_19820</name>
</gene>
<protein>
    <submittedName>
        <fullName evidence="4">PLP-dependent lyase/thiolase</fullName>
    </submittedName>
</protein>
<evidence type="ECO:0000256" key="1">
    <source>
        <dbReference type="ARBA" id="ARBA00001933"/>
    </source>
</evidence>
<dbReference type="RefSeq" id="WP_049737342.1">
    <property type="nucleotide sequence ID" value="NZ_BJON01000008.1"/>
</dbReference>
<dbReference type="InterPro" id="IPR036052">
    <property type="entry name" value="TrpB-like_PALP_sf"/>
</dbReference>
<feature type="domain" description="Tryptophan synthase beta chain-like PALP" evidence="3">
    <location>
        <begin position="46"/>
        <end position="337"/>
    </location>
</feature>
<dbReference type="PANTHER" id="PTHR42937:SF1">
    <property type="entry name" value="DIAMINOPROPIONATE AMMONIA-LYASE"/>
    <property type="match status" value="1"/>
</dbReference>
<dbReference type="Gene3D" id="3.40.50.1100">
    <property type="match status" value="2"/>
</dbReference>
<dbReference type="GO" id="GO:0016829">
    <property type="term" value="F:lyase activity"/>
    <property type="evidence" value="ECO:0007669"/>
    <property type="project" value="UniProtKB-KW"/>
</dbReference>
<dbReference type="PANTHER" id="PTHR42937">
    <property type="match status" value="1"/>
</dbReference>
<comment type="caution">
    <text evidence="4">The sequence shown here is derived from an EMBL/GenBank/DDBJ whole genome shotgun (WGS) entry which is preliminary data.</text>
</comment>
<name>A0ABQ0TK40_9BACL</name>
<keyword evidence="5" id="KW-1185">Reference proteome</keyword>
<evidence type="ECO:0000256" key="2">
    <source>
        <dbReference type="ARBA" id="ARBA00022898"/>
    </source>
</evidence>
<evidence type="ECO:0000313" key="4">
    <source>
        <dbReference type="EMBL" id="GED68280.1"/>
    </source>
</evidence>
<organism evidence="4 5">
    <name type="scientific">Brevibacillus reuszeri</name>
    <dbReference type="NCBI Taxonomy" id="54915"/>
    <lineage>
        <taxon>Bacteria</taxon>
        <taxon>Bacillati</taxon>
        <taxon>Bacillota</taxon>
        <taxon>Bacilli</taxon>
        <taxon>Bacillales</taxon>
        <taxon>Paenibacillaceae</taxon>
        <taxon>Brevibacillus</taxon>
    </lineage>
</organism>